<reference evidence="2 3" key="1">
    <citation type="journal article" date="2011" name="Stand. Genomic Sci.">
        <title>Non-contiguous finished genome sequence and contextual data of the filamentous soil bacterium Ktedonobacter racemifer type strain (SOSP1-21).</title>
        <authorList>
            <person name="Chang Y.J."/>
            <person name="Land M."/>
            <person name="Hauser L."/>
            <person name="Chertkov O."/>
            <person name="Del Rio T.G."/>
            <person name="Nolan M."/>
            <person name="Copeland A."/>
            <person name="Tice H."/>
            <person name="Cheng J.F."/>
            <person name="Lucas S."/>
            <person name="Han C."/>
            <person name="Goodwin L."/>
            <person name="Pitluck S."/>
            <person name="Ivanova N."/>
            <person name="Ovchinikova G."/>
            <person name="Pati A."/>
            <person name="Chen A."/>
            <person name="Palaniappan K."/>
            <person name="Mavromatis K."/>
            <person name="Liolios K."/>
            <person name="Brettin T."/>
            <person name="Fiebig A."/>
            <person name="Rohde M."/>
            <person name="Abt B."/>
            <person name="Goker M."/>
            <person name="Detter J.C."/>
            <person name="Woyke T."/>
            <person name="Bristow J."/>
            <person name="Eisen J.A."/>
            <person name="Markowitz V."/>
            <person name="Hugenholtz P."/>
            <person name="Kyrpides N.C."/>
            <person name="Klenk H.P."/>
            <person name="Lapidus A."/>
        </authorList>
    </citation>
    <scope>NUCLEOTIDE SEQUENCE [LARGE SCALE GENOMIC DNA]</scope>
    <source>
        <strain evidence="3">DSM 44963</strain>
    </source>
</reference>
<evidence type="ECO:0000256" key="1">
    <source>
        <dbReference type="SAM" id="Phobius"/>
    </source>
</evidence>
<evidence type="ECO:0000313" key="2">
    <source>
        <dbReference type="EMBL" id="EFH90420.1"/>
    </source>
</evidence>
<organism evidence="2 3">
    <name type="scientific">Ktedonobacter racemifer DSM 44963</name>
    <dbReference type="NCBI Taxonomy" id="485913"/>
    <lineage>
        <taxon>Bacteria</taxon>
        <taxon>Bacillati</taxon>
        <taxon>Chloroflexota</taxon>
        <taxon>Ktedonobacteria</taxon>
        <taxon>Ktedonobacterales</taxon>
        <taxon>Ktedonobacteraceae</taxon>
        <taxon>Ktedonobacter</taxon>
    </lineage>
</organism>
<keyword evidence="3" id="KW-1185">Reference proteome</keyword>
<dbReference type="Proteomes" id="UP000004508">
    <property type="component" value="Unassembled WGS sequence"/>
</dbReference>
<gene>
    <name evidence="2" type="ORF">Krac_12041</name>
</gene>
<dbReference type="RefSeq" id="WP_007907775.1">
    <property type="nucleotide sequence ID" value="NZ_ADVG01000001.1"/>
</dbReference>
<name>D6TF20_KTERA</name>
<feature type="transmembrane region" description="Helical" evidence="1">
    <location>
        <begin position="33"/>
        <end position="51"/>
    </location>
</feature>
<dbReference type="STRING" id="485913.Krac_12041"/>
<proteinExistence type="predicted"/>
<comment type="caution">
    <text evidence="2">The sequence shown here is derived from an EMBL/GenBank/DDBJ whole genome shotgun (WGS) entry which is preliminary data.</text>
</comment>
<evidence type="ECO:0000313" key="3">
    <source>
        <dbReference type="Proteomes" id="UP000004508"/>
    </source>
</evidence>
<dbReference type="EMBL" id="ADVG01000001">
    <property type="protein sequence ID" value="EFH90420.1"/>
    <property type="molecule type" value="Genomic_DNA"/>
</dbReference>
<keyword evidence="1" id="KW-0812">Transmembrane</keyword>
<feature type="transmembrane region" description="Helical" evidence="1">
    <location>
        <begin position="58"/>
        <end position="81"/>
    </location>
</feature>
<sequence length="82" mass="9527">MYSHLPLDWHDVVFSISRSSPRPSSGDFPLQSFPRYLLMDFPAFIILANIGQCRAFHLHYLLISGYLLFLLLTQFVTGHWIT</sequence>
<accession>D6TF20</accession>
<protein>
    <submittedName>
        <fullName evidence="2">Uncharacterized protein</fullName>
    </submittedName>
</protein>
<dbReference type="AlphaFoldDB" id="D6TF20"/>
<dbReference type="InParanoid" id="D6TF20"/>
<keyword evidence="1" id="KW-1133">Transmembrane helix</keyword>
<keyword evidence="1" id="KW-0472">Membrane</keyword>